<evidence type="ECO:0000256" key="3">
    <source>
        <dbReference type="ARBA" id="ARBA00011245"/>
    </source>
</evidence>
<dbReference type="InterPro" id="IPR006564">
    <property type="entry name" value="Znf_PMZ"/>
</dbReference>
<evidence type="ECO:0000256" key="14">
    <source>
        <dbReference type="ARBA" id="ARBA00044632"/>
    </source>
</evidence>
<keyword evidence="10" id="KW-0234">DNA repair</keyword>
<dbReference type="Gene3D" id="3.20.190.10">
    <property type="entry name" value="MutM-like, N-terminal"/>
    <property type="match status" value="1"/>
</dbReference>
<keyword evidence="4" id="KW-0479">Metal-binding</keyword>
<dbReference type="SMART" id="SM01232">
    <property type="entry name" value="H2TH"/>
    <property type="match status" value="1"/>
</dbReference>
<dbReference type="PROSITE" id="PS50966">
    <property type="entry name" value="ZF_SWIM"/>
    <property type="match status" value="1"/>
</dbReference>
<dbReference type="Pfam" id="PF21218">
    <property type="entry name" value="Fpg-like_C"/>
    <property type="match status" value="1"/>
</dbReference>
<dbReference type="InterPro" id="IPR035937">
    <property type="entry name" value="FPG_N"/>
</dbReference>
<dbReference type="SMART" id="SM00575">
    <property type="entry name" value="ZnF_PMZ"/>
    <property type="match status" value="1"/>
</dbReference>
<dbReference type="FunFam" id="1.10.8.50:FF:000009">
    <property type="entry name" value="Formamidopyrimidine-DNA glycosylase"/>
    <property type="match status" value="1"/>
</dbReference>
<dbReference type="PANTHER" id="PTHR22993">
    <property type="entry name" value="FORMAMIDOPYRIMIDINE-DNA GLYCOSYLASE"/>
    <property type="match status" value="1"/>
</dbReference>
<feature type="region of interest" description="Disordered" evidence="16">
    <location>
        <begin position="279"/>
        <end position="380"/>
    </location>
</feature>
<dbReference type="Pfam" id="PF06831">
    <property type="entry name" value="H2TH"/>
    <property type="match status" value="1"/>
</dbReference>
<dbReference type="InterPro" id="IPR015886">
    <property type="entry name" value="H2TH_FPG"/>
</dbReference>
<dbReference type="GO" id="GO:0140078">
    <property type="term" value="F:class I DNA-(apurinic or apyrimidinic site) endonuclease activity"/>
    <property type="evidence" value="ECO:0007669"/>
    <property type="project" value="UniProtKB-EC"/>
</dbReference>
<sequence>MPELPEVEAARRAIEEHCIGKKIKKAIIADDSKVIDGVSPSDFVAALVGKTIVSALRKGKNLWLQLDSPPFPSFQFGMAGAVYIKGVAVTKYKRSAVNDSDEWPSKYSKFFVQLDDGLELSFTDKRRFAKVRLLEDPASKPPISELGPDALLEPMTVDELHGSLSKKKIAIKALLLDQSFLSGIGNWIADEVLYQARIHPLQIASSLSRESSATLHKCIKEVIEKAVEVGADTSQFPNNWIFHSREKKSKKTFIDGKEIDFIVAGGRTTAYVPGLQKLNGNQAGKAVGKPKARTSKKKRDGDDDDNDNNEDGGSEPASEEEKIARKAKSKRELRPKSPGKKPSAKRKSKASDTDSEEDEGAAAADDDDDDQKKKPRRVTSRKQVMYGKVVGHLVFACIDSETNLSVLFKIPSSLQEKGGRVSLLNLIKWIEEGSQNSEQILEEEGDDLEFDSNDLEIEGDDPGIDDNDLGIEDNNLELEDKNLENERHDLPEGNELEDNCEQLFDIEYHVLENNRDDATVDVRNGDFLGKDYPPPFVGMEFESYDDAYNYYNCYAKDLGFAIRVKSSWTKRNSKEKRGAVLCCNCEGFKTSKEVHSRRKETRTGCLAMLRLRLVESNRWRVDEVKLEHNHLFDPERAQNSKSHKKMDAGAKRKVEPTVDVEVRTIKLYRTAAVDPLGYGSTNSNEGESSQHVDRRFQDEVVMMSSCFGITQVHASGPLVTYVIKERQGEESSRDIKNFEVMYDKRGAEVRCICSCFNFKGYLCRHALCILNYNGVEEVPPLYILARWRKDLKRFYVPDGGSNNVDIANPVQWFDHLYRRAMQVVEEGMISQDRYMVAWQAFKESLNKVRLVAEKHL</sequence>
<dbReference type="GO" id="GO:0005634">
    <property type="term" value="C:nucleus"/>
    <property type="evidence" value="ECO:0007669"/>
    <property type="project" value="TreeGrafter"/>
</dbReference>
<evidence type="ECO:0000256" key="9">
    <source>
        <dbReference type="ARBA" id="ARBA00023125"/>
    </source>
</evidence>
<comment type="catalytic activity">
    <reaction evidence="14">
        <text>2'-deoxyribonucleotide-(2'-deoxyribose 5'-phosphate)-2'-deoxyribonucleotide-DNA = a 3'-end 2'-deoxyribonucleotide-(2,3-dehydro-2,3-deoxyribose 5'-phosphate)-DNA + a 5'-end 5'-phospho-2'-deoxyribonucleoside-DNA + H(+)</text>
        <dbReference type="Rhea" id="RHEA:66592"/>
        <dbReference type="Rhea" id="RHEA-COMP:13180"/>
        <dbReference type="Rhea" id="RHEA-COMP:16897"/>
        <dbReference type="Rhea" id="RHEA-COMP:17067"/>
        <dbReference type="ChEBI" id="CHEBI:15378"/>
        <dbReference type="ChEBI" id="CHEBI:136412"/>
        <dbReference type="ChEBI" id="CHEBI:157695"/>
        <dbReference type="ChEBI" id="CHEBI:167181"/>
        <dbReference type="EC" id="4.2.99.18"/>
    </reaction>
</comment>
<evidence type="ECO:0000256" key="6">
    <source>
        <dbReference type="ARBA" id="ARBA00022771"/>
    </source>
</evidence>
<protein>
    <submittedName>
        <fullName evidence="19">Uncharacterized protein</fullName>
    </submittedName>
</protein>
<dbReference type="NCBIfam" id="TIGR00577">
    <property type="entry name" value="fpg"/>
    <property type="match status" value="1"/>
</dbReference>
<dbReference type="SUPFAM" id="SSF81624">
    <property type="entry name" value="N-terminal domain of MutM-like DNA repair proteins"/>
    <property type="match status" value="1"/>
</dbReference>
<keyword evidence="11" id="KW-0456">Lyase</keyword>
<comment type="caution">
    <text evidence="19">The sequence shown here is derived from an EMBL/GenBank/DDBJ whole genome shotgun (WGS) entry which is preliminary data.</text>
</comment>
<dbReference type="EMBL" id="JACEGQ020000003">
    <property type="protein sequence ID" value="KAH8514586.1"/>
    <property type="molecule type" value="Genomic_DNA"/>
</dbReference>
<keyword evidence="5" id="KW-0227">DNA damage</keyword>
<dbReference type="FunFam" id="3.20.190.10:FF:000004">
    <property type="entry name" value="Putative Formamidopyrimidine-DNA glycosylase"/>
    <property type="match status" value="1"/>
</dbReference>
<evidence type="ECO:0000256" key="7">
    <source>
        <dbReference type="ARBA" id="ARBA00022801"/>
    </source>
</evidence>
<dbReference type="PROSITE" id="PS51068">
    <property type="entry name" value="FPG_CAT"/>
    <property type="match status" value="1"/>
</dbReference>
<evidence type="ECO:0000256" key="11">
    <source>
        <dbReference type="ARBA" id="ARBA00023239"/>
    </source>
</evidence>
<dbReference type="InterPro" id="IPR012319">
    <property type="entry name" value="FPG_cat"/>
</dbReference>
<dbReference type="InterPro" id="IPR010979">
    <property type="entry name" value="Ribosomal_uS13-like_H2TH"/>
</dbReference>
<dbReference type="InterPro" id="IPR020629">
    <property type="entry name" value="FPG_Glyclase"/>
</dbReference>
<evidence type="ECO:0000256" key="5">
    <source>
        <dbReference type="ARBA" id="ARBA00022763"/>
    </source>
</evidence>
<dbReference type="InterPro" id="IPR007527">
    <property type="entry name" value="Znf_SWIM"/>
</dbReference>
<evidence type="ECO:0000256" key="16">
    <source>
        <dbReference type="SAM" id="MobiDB-lite"/>
    </source>
</evidence>
<dbReference type="SUPFAM" id="SSF46946">
    <property type="entry name" value="S13-like H2TH domain"/>
    <property type="match status" value="1"/>
</dbReference>
<proteinExistence type="inferred from homology"/>
<keyword evidence="20" id="KW-1185">Reference proteome</keyword>
<dbReference type="GO" id="GO:0006284">
    <property type="term" value="P:base-excision repair"/>
    <property type="evidence" value="ECO:0007669"/>
    <property type="project" value="InterPro"/>
</dbReference>
<evidence type="ECO:0000313" key="20">
    <source>
        <dbReference type="Proteomes" id="UP000807159"/>
    </source>
</evidence>
<dbReference type="Gene3D" id="1.10.8.50">
    <property type="match status" value="1"/>
</dbReference>
<keyword evidence="9" id="KW-0238">DNA-binding</keyword>
<feature type="domain" description="Formamidopyrimidine-DNA glycosylase catalytic" evidence="18">
    <location>
        <begin position="2"/>
        <end position="129"/>
    </location>
</feature>
<evidence type="ECO:0000256" key="8">
    <source>
        <dbReference type="ARBA" id="ARBA00022833"/>
    </source>
</evidence>
<keyword evidence="6 15" id="KW-0863">Zinc-finger</keyword>
<evidence type="ECO:0000256" key="10">
    <source>
        <dbReference type="ARBA" id="ARBA00023204"/>
    </source>
</evidence>
<comment type="similarity">
    <text evidence="2">Belongs to the FPG family.</text>
</comment>
<evidence type="ECO:0000256" key="2">
    <source>
        <dbReference type="ARBA" id="ARBA00009409"/>
    </source>
</evidence>
<dbReference type="AlphaFoldDB" id="A0A8T2ZBB4"/>
<evidence type="ECO:0000256" key="1">
    <source>
        <dbReference type="ARBA" id="ARBA00001668"/>
    </source>
</evidence>
<dbReference type="GO" id="GO:0003684">
    <property type="term" value="F:damaged DNA binding"/>
    <property type="evidence" value="ECO:0007669"/>
    <property type="project" value="InterPro"/>
</dbReference>
<feature type="compositionally biased region" description="Basic and acidic residues" evidence="16">
    <location>
        <begin position="319"/>
        <end position="335"/>
    </location>
</feature>
<dbReference type="InterPro" id="IPR004330">
    <property type="entry name" value="FAR1_DNA_bnd_dom"/>
</dbReference>
<keyword evidence="12" id="KW-0511">Multifunctional enzyme</keyword>
<organism evidence="19 20">
    <name type="scientific">Populus deltoides</name>
    <name type="common">Eastern poplar</name>
    <name type="synonym">Eastern cottonwood</name>
    <dbReference type="NCBI Taxonomy" id="3696"/>
    <lineage>
        <taxon>Eukaryota</taxon>
        <taxon>Viridiplantae</taxon>
        <taxon>Streptophyta</taxon>
        <taxon>Embryophyta</taxon>
        <taxon>Tracheophyta</taxon>
        <taxon>Spermatophyta</taxon>
        <taxon>Magnoliopsida</taxon>
        <taxon>eudicotyledons</taxon>
        <taxon>Gunneridae</taxon>
        <taxon>Pentapetalae</taxon>
        <taxon>rosids</taxon>
        <taxon>fabids</taxon>
        <taxon>Malpighiales</taxon>
        <taxon>Salicaceae</taxon>
        <taxon>Saliceae</taxon>
        <taxon>Populus</taxon>
    </lineage>
</organism>
<evidence type="ECO:0000259" key="17">
    <source>
        <dbReference type="PROSITE" id="PS50966"/>
    </source>
</evidence>
<dbReference type="GO" id="GO:0008534">
    <property type="term" value="F:oxidized purine nucleobase lesion DNA N-glycosylase activity"/>
    <property type="evidence" value="ECO:0007669"/>
    <property type="project" value="UniProtKB-EC"/>
</dbReference>
<dbReference type="CDD" id="cd08972">
    <property type="entry name" value="PF_Nei_N"/>
    <property type="match status" value="1"/>
</dbReference>
<dbReference type="SMART" id="SM00898">
    <property type="entry name" value="Fapy_DNA_glyco"/>
    <property type="match status" value="1"/>
</dbReference>
<feature type="compositionally biased region" description="Acidic residues" evidence="16">
    <location>
        <begin position="302"/>
        <end position="313"/>
    </location>
</feature>
<dbReference type="GO" id="GO:0008270">
    <property type="term" value="F:zinc ion binding"/>
    <property type="evidence" value="ECO:0007669"/>
    <property type="project" value="UniProtKB-KW"/>
</dbReference>
<dbReference type="Pfam" id="PF01149">
    <property type="entry name" value="Fapy_DNA_glyco"/>
    <property type="match status" value="1"/>
</dbReference>
<feature type="compositionally biased region" description="Basic residues" evidence="16">
    <location>
        <begin position="336"/>
        <end position="348"/>
    </location>
</feature>
<evidence type="ECO:0000256" key="4">
    <source>
        <dbReference type="ARBA" id="ARBA00022723"/>
    </source>
</evidence>
<feature type="compositionally biased region" description="Acidic residues" evidence="16">
    <location>
        <begin position="353"/>
        <end position="369"/>
    </location>
</feature>
<feature type="compositionally biased region" description="Basic residues" evidence="16">
    <location>
        <begin position="288"/>
        <end position="298"/>
    </location>
</feature>
<dbReference type="PANTHER" id="PTHR22993:SF9">
    <property type="entry name" value="FORMAMIDOPYRIMIDINE-DNA GLYCOSYLASE"/>
    <property type="match status" value="1"/>
</dbReference>
<keyword evidence="7" id="KW-0378">Hydrolase</keyword>
<evidence type="ECO:0000259" key="18">
    <source>
        <dbReference type="PROSITE" id="PS51068"/>
    </source>
</evidence>
<evidence type="ECO:0000256" key="12">
    <source>
        <dbReference type="ARBA" id="ARBA00023268"/>
    </source>
</evidence>
<keyword evidence="8" id="KW-0862">Zinc</keyword>
<comment type="catalytic activity">
    <reaction evidence="1">
        <text>Hydrolysis of DNA containing ring-opened 7-methylguanine residues, releasing 2,6-diamino-4-hydroxy-5-(N-methyl)formamidopyrimidine.</text>
        <dbReference type="EC" id="3.2.2.23"/>
    </reaction>
</comment>
<keyword evidence="13" id="KW-0326">Glycosidase</keyword>
<reference evidence="19" key="1">
    <citation type="journal article" date="2021" name="J. Hered.">
        <title>Genome Assembly of Salicaceae Populus deltoides (Eastern Cottonwood) I-69 Based on Nanopore Sequencing and Hi-C Technologies.</title>
        <authorList>
            <person name="Bai S."/>
            <person name="Wu H."/>
            <person name="Zhang J."/>
            <person name="Pan Z."/>
            <person name="Zhao W."/>
            <person name="Li Z."/>
            <person name="Tong C."/>
        </authorList>
    </citation>
    <scope>NUCLEOTIDE SEQUENCE</scope>
    <source>
        <tissue evidence="19">Leaf</tissue>
    </source>
</reference>
<evidence type="ECO:0000256" key="13">
    <source>
        <dbReference type="ARBA" id="ARBA00023295"/>
    </source>
</evidence>
<evidence type="ECO:0000256" key="15">
    <source>
        <dbReference type="PROSITE-ProRule" id="PRU00325"/>
    </source>
</evidence>
<name>A0A8T2ZBB4_POPDE</name>
<dbReference type="Proteomes" id="UP000807159">
    <property type="component" value="Chromosome 3"/>
</dbReference>
<feature type="domain" description="SWIM-type" evidence="17">
    <location>
        <begin position="738"/>
        <end position="774"/>
    </location>
</feature>
<gene>
    <name evidence="19" type="ORF">H0E87_007430</name>
</gene>
<evidence type="ECO:0000313" key="19">
    <source>
        <dbReference type="EMBL" id="KAH8514586.1"/>
    </source>
</evidence>
<comment type="subunit">
    <text evidence="3">Monomer.</text>
</comment>
<dbReference type="Pfam" id="PF03101">
    <property type="entry name" value="FAR1"/>
    <property type="match status" value="1"/>
</dbReference>
<dbReference type="InterPro" id="IPR049332">
    <property type="entry name" value="Fpg-like_C"/>
</dbReference>
<accession>A0A8T2ZBB4</accession>